<evidence type="ECO:0000256" key="1">
    <source>
        <dbReference type="SAM" id="Phobius"/>
    </source>
</evidence>
<feature type="transmembrane region" description="Helical" evidence="1">
    <location>
        <begin position="7"/>
        <end position="28"/>
    </location>
</feature>
<dbReference type="Proteomes" id="UP000191154">
    <property type="component" value="Unassembled WGS sequence"/>
</dbReference>
<dbReference type="RefSeq" id="WP_077865330.1">
    <property type="nucleotide sequence ID" value="NZ_LZYZ01000003.1"/>
</dbReference>
<gene>
    <name evidence="2" type="ORF">CLOSAC_20590</name>
</gene>
<evidence type="ECO:0000313" key="3">
    <source>
        <dbReference type="Proteomes" id="UP000191154"/>
    </source>
</evidence>
<protein>
    <submittedName>
        <fullName evidence="2">Uncharacterized protein</fullName>
    </submittedName>
</protein>
<dbReference type="AlphaFoldDB" id="A0A1S8NC73"/>
<keyword evidence="1" id="KW-0812">Transmembrane</keyword>
<dbReference type="EMBL" id="LZYZ01000003">
    <property type="protein sequence ID" value="OOM13973.1"/>
    <property type="molecule type" value="Genomic_DNA"/>
</dbReference>
<organism evidence="2 3">
    <name type="scientific">Clostridium saccharobutylicum</name>
    <dbReference type="NCBI Taxonomy" id="169679"/>
    <lineage>
        <taxon>Bacteria</taxon>
        <taxon>Bacillati</taxon>
        <taxon>Bacillota</taxon>
        <taxon>Clostridia</taxon>
        <taxon>Eubacteriales</taxon>
        <taxon>Clostridiaceae</taxon>
        <taxon>Clostridium</taxon>
    </lineage>
</organism>
<comment type="caution">
    <text evidence="2">The sequence shown here is derived from an EMBL/GenBank/DDBJ whole genome shotgun (WGS) entry which is preliminary data.</text>
</comment>
<reference evidence="2 3" key="1">
    <citation type="submission" date="2016-05" db="EMBL/GenBank/DDBJ databases">
        <title>Microbial solvent formation.</title>
        <authorList>
            <person name="Poehlein A."/>
            <person name="Montoya Solano J.D."/>
            <person name="Flitsch S."/>
            <person name="Krabben P."/>
            <person name="Duerre P."/>
            <person name="Daniel R."/>
        </authorList>
    </citation>
    <scope>NUCLEOTIDE SEQUENCE [LARGE SCALE GENOMIC DNA]</scope>
    <source>
        <strain evidence="2 3">L1-8</strain>
    </source>
</reference>
<evidence type="ECO:0000313" key="2">
    <source>
        <dbReference type="EMBL" id="OOM13973.1"/>
    </source>
</evidence>
<keyword evidence="1" id="KW-1133">Transmembrane helix</keyword>
<sequence length="188" mass="21229">MSRKINYKSIGIVIVCILAIIITIGVYFKSALKCQITDINIHELLEYPGGTTTADDFLKGFSGDFGLNNEMQKDIRLDPQKYKIVNIKFNTSNILKLIGLYDIGINAKYDSNLSKMIVGKIDTTQSDDSPLIIGFKENSHARFMFIIKVDNENSEEILQYVQRSNFILKCTINGLNKQHVDINIGSKK</sequence>
<accession>A0A1S8NC73</accession>
<name>A0A1S8NC73_CLOSA</name>
<proteinExistence type="predicted"/>
<keyword evidence="1" id="KW-0472">Membrane</keyword>